<keyword evidence="8" id="KW-0472">Membrane</keyword>
<dbReference type="SUPFAM" id="SSF48452">
    <property type="entry name" value="TPR-like"/>
    <property type="match status" value="1"/>
</dbReference>
<gene>
    <name evidence="10" type="ORF">SAMN05421788_1138</name>
</gene>
<evidence type="ECO:0000256" key="7">
    <source>
        <dbReference type="ARBA" id="ARBA00022840"/>
    </source>
</evidence>
<dbReference type="EC" id="2.7.13.3" evidence="2"/>
<dbReference type="KEGG" id="fln:FLA_1047"/>
<keyword evidence="4" id="KW-0808">Transferase</keyword>
<dbReference type="InterPro" id="IPR011990">
    <property type="entry name" value="TPR-like_helical_dom_sf"/>
</dbReference>
<comment type="catalytic activity">
    <reaction evidence="1">
        <text>ATP + protein L-histidine = ADP + protein N-phospho-L-histidine.</text>
        <dbReference type="EC" id="2.7.13.3"/>
    </reaction>
</comment>
<keyword evidence="6 10" id="KW-0418">Kinase</keyword>
<dbReference type="Gene3D" id="3.30.450.20">
    <property type="entry name" value="PAS domain"/>
    <property type="match status" value="1"/>
</dbReference>
<evidence type="ECO:0000256" key="5">
    <source>
        <dbReference type="ARBA" id="ARBA00022741"/>
    </source>
</evidence>
<keyword evidence="8" id="KW-0812">Transmembrane</keyword>
<dbReference type="InterPro" id="IPR019734">
    <property type="entry name" value="TPR_rpt"/>
</dbReference>
<dbReference type="PANTHER" id="PTHR41523:SF8">
    <property type="entry name" value="ETHYLENE RESPONSE SENSOR PROTEIN"/>
    <property type="match status" value="1"/>
</dbReference>
<keyword evidence="3" id="KW-0597">Phosphoprotein</keyword>
<dbReference type="Gene3D" id="1.25.40.10">
    <property type="entry name" value="Tetratricopeptide repeat domain"/>
    <property type="match status" value="2"/>
</dbReference>
<dbReference type="SMART" id="SM00387">
    <property type="entry name" value="HATPase_c"/>
    <property type="match status" value="1"/>
</dbReference>
<dbReference type="Pfam" id="PF02518">
    <property type="entry name" value="HATPase_c"/>
    <property type="match status" value="1"/>
</dbReference>
<evidence type="ECO:0000256" key="6">
    <source>
        <dbReference type="ARBA" id="ARBA00022777"/>
    </source>
</evidence>
<keyword evidence="5" id="KW-0547">Nucleotide-binding</keyword>
<dbReference type="PANTHER" id="PTHR41523">
    <property type="entry name" value="TWO-COMPONENT SYSTEM SENSOR PROTEIN"/>
    <property type="match status" value="1"/>
</dbReference>
<dbReference type="AlphaFoldDB" id="A0A173MBV2"/>
<evidence type="ECO:0000256" key="4">
    <source>
        <dbReference type="ARBA" id="ARBA00022679"/>
    </source>
</evidence>
<keyword evidence="8" id="KW-1133">Transmembrane helix</keyword>
<evidence type="ECO:0000313" key="10">
    <source>
        <dbReference type="EMBL" id="SIT33601.1"/>
    </source>
</evidence>
<feature type="domain" description="Histidine kinase/HSP90-like ATPase" evidence="9">
    <location>
        <begin position="686"/>
        <end position="787"/>
    </location>
</feature>
<evidence type="ECO:0000256" key="2">
    <source>
        <dbReference type="ARBA" id="ARBA00012438"/>
    </source>
</evidence>
<dbReference type="InterPro" id="IPR011495">
    <property type="entry name" value="Sig_transdc_His_kin_sub2_dim/P"/>
</dbReference>
<name>A0A173MBV2_9BACT</name>
<proteinExistence type="predicted"/>
<dbReference type="Gene3D" id="3.30.565.10">
    <property type="entry name" value="Histidine kinase-like ATPase, C-terminal domain"/>
    <property type="match status" value="1"/>
</dbReference>
<feature type="transmembrane region" description="Helical" evidence="8">
    <location>
        <begin position="543"/>
        <end position="563"/>
    </location>
</feature>
<dbReference type="GO" id="GO:0004673">
    <property type="term" value="F:protein histidine kinase activity"/>
    <property type="evidence" value="ECO:0007669"/>
    <property type="project" value="UniProtKB-EC"/>
</dbReference>
<sequence length="795" mass="90481">MKKATLLLALACFFVAGYGQYLPGENRVLGSLSGLLEQLKKSSSNTQRATILLNIGYKHLYKPNGEKEDLDTALQYARQVTDLGRQMKSAFFQQEALLLTSMIHTEGRDYTAAQKLFPAMQDSIRLKALMVLTMFNLNLGLSESPPRLWIDSGAYYMQQALKLSYRTRLLPGMMSQIVEQVALFYRNLRLPDLSEKYFFIALKFSDSLGGLSKVRLYSRMCGMYSLENNFYKATQYGILAEKAVNASTTNQDMSNLYLNLANLYASQNKPEGVIRYRGYLLAAPHKYKGFVDLYVTLDRYCDGLRKMGRQDEILPYVQKFQQQCPPETDNDKIFYHSVLAKSYQERKEYGLAETNYLEAIRYAELVHTSIGAMYYNLGVCYYQSKRFEQALVAFKVAEKNGQLETYVYMANTLSYIASCEAALDNHKSAYDYLLRSKTTSDSIFTIAKVKLADELEVQYKTRRKEDTLRTKEENIRTLNYTAEKMRQAALLKDAELEQAALLSQKDKITLTALELKAKNAEVIEKNYTLQQAAIKQAEVKKKITYVVIALLFVIVSLLCWLFLTKLKSNKVITEKNDQLQELVKDKIWLLKEMHHRVKNNLHIIDNLLEFQAAYLQDDARDAIRHSQSRIFSMSLIHQKLYQTEDSKTIDMTSYIPELVDYLQDSFNIHQSVHVNMDIDPTVFNVGEAVPLGLIINEAVTNSMKHAFSEGQPGKIDISLKAKGAHKYDLVVADNGRGLSHDFDFDQASSMGFQLIKGLAQQLQAELHIANTNGLKITVAHIVANLTVGKAEVKPL</sequence>
<dbReference type="Proteomes" id="UP000186917">
    <property type="component" value="Unassembled WGS sequence"/>
</dbReference>
<organism evidence="10 11">
    <name type="scientific">Filimonas lacunae</name>
    <dbReference type="NCBI Taxonomy" id="477680"/>
    <lineage>
        <taxon>Bacteria</taxon>
        <taxon>Pseudomonadati</taxon>
        <taxon>Bacteroidota</taxon>
        <taxon>Chitinophagia</taxon>
        <taxon>Chitinophagales</taxon>
        <taxon>Chitinophagaceae</taxon>
        <taxon>Filimonas</taxon>
    </lineage>
</organism>
<dbReference type="InterPro" id="IPR003594">
    <property type="entry name" value="HATPase_dom"/>
</dbReference>
<dbReference type="GO" id="GO:0005524">
    <property type="term" value="F:ATP binding"/>
    <property type="evidence" value="ECO:0007669"/>
    <property type="project" value="UniProtKB-KW"/>
</dbReference>
<dbReference type="Pfam" id="PF07568">
    <property type="entry name" value="HisKA_2"/>
    <property type="match status" value="1"/>
</dbReference>
<reference evidence="11" key="1">
    <citation type="submission" date="2017-01" db="EMBL/GenBank/DDBJ databases">
        <authorList>
            <person name="Varghese N."/>
            <person name="Submissions S."/>
        </authorList>
    </citation>
    <scope>NUCLEOTIDE SEQUENCE [LARGE SCALE GENOMIC DNA]</scope>
    <source>
        <strain evidence="11">DSM 21054</strain>
    </source>
</reference>
<keyword evidence="11" id="KW-1185">Reference proteome</keyword>
<dbReference type="EMBL" id="FTOR01000013">
    <property type="protein sequence ID" value="SIT33601.1"/>
    <property type="molecule type" value="Genomic_DNA"/>
</dbReference>
<dbReference type="OrthoDB" id="1223659at2"/>
<dbReference type="RefSeq" id="WP_076382307.1">
    <property type="nucleotide sequence ID" value="NZ_AP017422.1"/>
</dbReference>
<dbReference type="SMART" id="SM00028">
    <property type="entry name" value="TPR"/>
    <property type="match status" value="3"/>
</dbReference>
<dbReference type="STRING" id="477680.SAMN05421788_1138"/>
<protein>
    <recommendedName>
        <fullName evidence="2">histidine kinase</fullName>
        <ecNumber evidence="2">2.7.13.3</ecNumber>
    </recommendedName>
</protein>
<dbReference type="InterPro" id="IPR036890">
    <property type="entry name" value="HATPase_C_sf"/>
</dbReference>
<accession>A0A173MBV2</accession>
<evidence type="ECO:0000256" key="8">
    <source>
        <dbReference type="SAM" id="Phobius"/>
    </source>
</evidence>
<evidence type="ECO:0000313" key="11">
    <source>
        <dbReference type="Proteomes" id="UP000186917"/>
    </source>
</evidence>
<keyword evidence="7" id="KW-0067">ATP-binding</keyword>
<dbReference type="SUPFAM" id="SSF55874">
    <property type="entry name" value="ATPase domain of HSP90 chaperone/DNA topoisomerase II/histidine kinase"/>
    <property type="match status" value="1"/>
</dbReference>
<evidence type="ECO:0000256" key="1">
    <source>
        <dbReference type="ARBA" id="ARBA00000085"/>
    </source>
</evidence>
<evidence type="ECO:0000259" key="9">
    <source>
        <dbReference type="SMART" id="SM00387"/>
    </source>
</evidence>
<evidence type="ECO:0000256" key="3">
    <source>
        <dbReference type="ARBA" id="ARBA00022553"/>
    </source>
</evidence>